<feature type="signal peptide" evidence="2">
    <location>
        <begin position="1"/>
        <end position="15"/>
    </location>
</feature>
<accession>A0A2M4D421</accession>
<feature type="compositionally biased region" description="Polar residues" evidence="1">
    <location>
        <begin position="155"/>
        <end position="174"/>
    </location>
</feature>
<feature type="region of interest" description="Disordered" evidence="1">
    <location>
        <begin position="142"/>
        <end position="174"/>
    </location>
</feature>
<evidence type="ECO:0000256" key="2">
    <source>
        <dbReference type="SAM" id="SignalP"/>
    </source>
</evidence>
<evidence type="ECO:0000313" key="3">
    <source>
        <dbReference type="EMBL" id="MBW72279.1"/>
    </source>
</evidence>
<dbReference type="AlphaFoldDB" id="A0A2M4D421"/>
<keyword evidence="2" id="KW-0732">Signal</keyword>
<dbReference type="EMBL" id="GGFL01008101">
    <property type="protein sequence ID" value="MBW72279.1"/>
    <property type="molecule type" value="Transcribed_RNA"/>
</dbReference>
<name>A0A2M4D421_ANODA</name>
<protein>
    <submittedName>
        <fullName evidence="3">Putative secreted protein</fullName>
    </submittedName>
</protein>
<proteinExistence type="predicted"/>
<evidence type="ECO:0000256" key="1">
    <source>
        <dbReference type="SAM" id="MobiDB-lite"/>
    </source>
</evidence>
<reference evidence="3" key="1">
    <citation type="submission" date="2018-01" db="EMBL/GenBank/DDBJ databases">
        <title>An insight into the sialome of Amazonian anophelines.</title>
        <authorList>
            <person name="Ribeiro J.M."/>
            <person name="Scarpassa V."/>
            <person name="Calvo E."/>
        </authorList>
    </citation>
    <scope>NUCLEOTIDE SEQUENCE</scope>
</reference>
<feature type="chain" id="PRO_5014915150" evidence="2">
    <location>
        <begin position="16"/>
        <end position="193"/>
    </location>
</feature>
<sequence length="193" mass="21356">MWMRLFSCLLSSCCCRDFCSSSVTSGVASRITDKLTSTVAAPQTRSFASSISCRSSSTDWLKFWMNCFPATNASSTTVTIFERRSRKLPSAKYCVSRTSQLMEWLITPSVKTDEAVDQDRQGTSTSGFGQFVAASDAIWPPIESPVMPSGPNPFRSHQFSRTSDSSTRQPPITNMSDTFCRLDALCSFGFRKP</sequence>
<organism evidence="3">
    <name type="scientific">Anopheles darlingi</name>
    <name type="common">Mosquito</name>
    <dbReference type="NCBI Taxonomy" id="43151"/>
    <lineage>
        <taxon>Eukaryota</taxon>
        <taxon>Metazoa</taxon>
        <taxon>Ecdysozoa</taxon>
        <taxon>Arthropoda</taxon>
        <taxon>Hexapoda</taxon>
        <taxon>Insecta</taxon>
        <taxon>Pterygota</taxon>
        <taxon>Neoptera</taxon>
        <taxon>Endopterygota</taxon>
        <taxon>Diptera</taxon>
        <taxon>Nematocera</taxon>
        <taxon>Culicoidea</taxon>
        <taxon>Culicidae</taxon>
        <taxon>Anophelinae</taxon>
        <taxon>Anopheles</taxon>
    </lineage>
</organism>